<dbReference type="EMBL" id="FNYR01000008">
    <property type="protein sequence ID" value="SEI78503.1"/>
    <property type="molecule type" value="Genomic_DNA"/>
</dbReference>
<name>A0A1H6TEF8_9EURY</name>
<accession>A0A1H6TEF8</accession>
<evidence type="ECO:0000313" key="5">
    <source>
        <dbReference type="Proteomes" id="UP000198888"/>
    </source>
</evidence>
<dbReference type="Proteomes" id="UP000198888">
    <property type="component" value="Unassembled WGS sequence"/>
</dbReference>
<dbReference type="KEGG" id="hae:halTADL_2054"/>
<dbReference type="InterPro" id="IPR055767">
    <property type="entry name" value="DUF7343"/>
</dbReference>
<dbReference type="STRING" id="1073996.SAMN05444271_10814"/>
<evidence type="ECO:0000256" key="2">
    <source>
        <dbReference type="SAM" id="Phobius"/>
    </source>
</evidence>
<dbReference type="AlphaFoldDB" id="A0A1H6TEF8"/>
<keyword evidence="2" id="KW-0812">Transmembrane</keyword>
<organism evidence="4 5">
    <name type="scientific">Halohasta litchfieldiae</name>
    <dbReference type="NCBI Taxonomy" id="1073996"/>
    <lineage>
        <taxon>Archaea</taxon>
        <taxon>Methanobacteriati</taxon>
        <taxon>Methanobacteriota</taxon>
        <taxon>Stenosarchaea group</taxon>
        <taxon>Halobacteria</taxon>
        <taxon>Halobacteriales</taxon>
        <taxon>Haloferacaceae</taxon>
        <taxon>Halohasta</taxon>
    </lineage>
</organism>
<dbReference type="RefSeq" id="WP_089671786.1">
    <property type="nucleotide sequence ID" value="NZ_CP024845.1"/>
</dbReference>
<feature type="domain" description="DUF7343" evidence="3">
    <location>
        <begin position="265"/>
        <end position="323"/>
    </location>
</feature>
<proteinExistence type="predicted"/>
<reference evidence="4 5" key="1">
    <citation type="submission" date="2016-10" db="EMBL/GenBank/DDBJ databases">
        <authorList>
            <person name="de Groot N.N."/>
        </authorList>
    </citation>
    <scope>NUCLEOTIDE SEQUENCE [LARGE SCALE GENOMIC DNA]</scope>
    <source>
        <strain evidence="4 5">DSM 22187</strain>
    </source>
</reference>
<dbReference type="GeneID" id="35002831"/>
<dbReference type="SUPFAM" id="SSF46785">
    <property type="entry name" value="Winged helix' DNA-binding domain"/>
    <property type="match status" value="1"/>
</dbReference>
<keyword evidence="2" id="KW-1133">Transmembrane helix</keyword>
<protein>
    <submittedName>
        <fullName evidence="4">IclR helix-turn-helix domain-containing protein</fullName>
    </submittedName>
</protein>
<accession>A0A2H4Q380</accession>
<dbReference type="InterPro" id="IPR036390">
    <property type="entry name" value="WH_DNA-bd_sf"/>
</dbReference>
<evidence type="ECO:0000256" key="1">
    <source>
        <dbReference type="SAM" id="MobiDB-lite"/>
    </source>
</evidence>
<evidence type="ECO:0000313" key="4">
    <source>
        <dbReference type="EMBL" id="SEI78503.1"/>
    </source>
</evidence>
<dbReference type="OrthoDB" id="27885at2157"/>
<dbReference type="Pfam" id="PF24034">
    <property type="entry name" value="DUF7343"/>
    <property type="match status" value="1"/>
</dbReference>
<sequence>MPSRVALPTVLVGLLICVAMFSGIAAGSNHSDLAVEQHGDGIALEDESSTYLWQYSPYSVTVSFAAPTDSMHTVCLSEYNNGNTDNQEPADEPLACELTAVDSSESTSVTLTQSEWPDNFSGETTLAVEIYDGRGSSGEPREQVLLPVHIIEKDGDLDGNGLTNEREIGLGTHPAVADSDDDGLTDGVEVMLGTDPRDGSTPYRIAIITVGSLTAGAFGFLLVAGRFMTGLRKFGVSTGNESTAETETETTSEPAAEQAFDPPVRDEEQVRQLLSTHDGRLKQSQIVEATDWSKSKVSRLLSSMEDDEDITRIRLGRENLVCLRGHEPADITPSWEDKDGSST</sequence>
<gene>
    <name evidence="4" type="ORF">SAMN05444271_10814</name>
</gene>
<keyword evidence="5" id="KW-1185">Reference proteome</keyword>
<feature type="region of interest" description="Disordered" evidence="1">
    <location>
        <begin position="237"/>
        <end position="264"/>
    </location>
</feature>
<feature type="transmembrane region" description="Helical" evidence="2">
    <location>
        <begin position="203"/>
        <end position="224"/>
    </location>
</feature>
<evidence type="ECO:0000259" key="3">
    <source>
        <dbReference type="Pfam" id="PF24034"/>
    </source>
</evidence>
<keyword evidence="2" id="KW-0472">Membrane</keyword>